<name>A0A0C2X9B0_AMAMK</name>
<dbReference type="HOGENOM" id="CLU_017200_0_0_1"/>
<feature type="region of interest" description="Disordered" evidence="1">
    <location>
        <begin position="546"/>
        <end position="659"/>
    </location>
</feature>
<feature type="compositionally biased region" description="Polar residues" evidence="1">
    <location>
        <begin position="627"/>
        <end position="643"/>
    </location>
</feature>
<evidence type="ECO:0000313" key="2">
    <source>
        <dbReference type="EMBL" id="KIL65911.1"/>
    </source>
</evidence>
<feature type="region of interest" description="Disordered" evidence="1">
    <location>
        <begin position="512"/>
        <end position="531"/>
    </location>
</feature>
<dbReference type="Proteomes" id="UP000054549">
    <property type="component" value="Unassembled WGS sequence"/>
</dbReference>
<gene>
    <name evidence="2" type="ORF">M378DRAFT_161550</name>
</gene>
<protein>
    <submittedName>
        <fullName evidence="2">Uncharacterized protein</fullName>
    </submittedName>
</protein>
<dbReference type="GO" id="GO:0003729">
    <property type="term" value="F:mRNA binding"/>
    <property type="evidence" value="ECO:0007669"/>
    <property type="project" value="InterPro"/>
</dbReference>
<feature type="region of interest" description="Disordered" evidence="1">
    <location>
        <begin position="1"/>
        <end position="37"/>
    </location>
</feature>
<evidence type="ECO:0000313" key="3">
    <source>
        <dbReference type="Proteomes" id="UP000054549"/>
    </source>
</evidence>
<feature type="compositionally biased region" description="Basic and acidic residues" evidence="1">
    <location>
        <begin position="787"/>
        <end position="796"/>
    </location>
</feature>
<feature type="region of interest" description="Disordered" evidence="1">
    <location>
        <begin position="780"/>
        <end position="805"/>
    </location>
</feature>
<dbReference type="AlphaFoldDB" id="A0A0C2X9B0"/>
<organism evidence="2 3">
    <name type="scientific">Amanita muscaria (strain Koide BX008)</name>
    <dbReference type="NCBI Taxonomy" id="946122"/>
    <lineage>
        <taxon>Eukaryota</taxon>
        <taxon>Fungi</taxon>
        <taxon>Dikarya</taxon>
        <taxon>Basidiomycota</taxon>
        <taxon>Agaricomycotina</taxon>
        <taxon>Agaricomycetes</taxon>
        <taxon>Agaricomycetidae</taxon>
        <taxon>Agaricales</taxon>
        <taxon>Pluteineae</taxon>
        <taxon>Amanitaceae</taxon>
        <taxon>Amanita</taxon>
    </lineage>
</organism>
<dbReference type="Pfam" id="PF07927">
    <property type="entry name" value="HicA_toxin"/>
    <property type="match status" value="1"/>
</dbReference>
<proteinExistence type="predicted"/>
<sequence>MPPKRSQTSRDLVQTGPKHVSGIGPSEGKKGSVMRPSSSRALVLRNGKYGAMGTGELVPLRKKLSGREKLDLLAEDLVQRAVMAPFRLEQCLNIASSQFAAYLDEIADLKNPALFCDIVRAELDARSPVDPQLKAKMLHNPSHIASTIATKIHNTYMLAAGWKVVLDTLVDLASNGLTDDNIKTKLKTNSHISLRYLILYDMVGTLVNLNQAQFAALAMTTPHYARYFKRAEDAAPDEPDVRFDWTGLREACLSFIDSIIIELCFPRAPYPRHLLFSILRDAVEEAPKDAKRFPQALWDAVGDFSASVNLYSLIEAPLLGSGSDNWKNTARTMPEKYEQWVDAQIYSAEASSKYANFTNLVNPLDKTKNPSVLKELWSKIDLNYKSVAHKEIDILWGLAKSFNTVPQWHAFYTPFPRGGADSDNDVPETKKKSLVVTRNRKVAVDSDSDDSTPSSLPSLRTVSGSSEESDDVSEDSSDENTDDESGYDTDEEEELREFLRAAMDVAHEADFYDSANLNPDLDPLTSKDARDENPFLKLLGSLRGRLFSSDPKLKVGGRSELRKPKTTSDLQKTPLEEIGEDEEEEKVSQASKKKKKKTKKRPAVGTSTDQLPITPAPVPVAHEDPSKTQNKSSNEKQPSSAQIKVTPKPSPAGISTTSLLTMPVEPTVAQSAHSYIKTEHLDVQKSKTKTRSDQASIFSNDTKDKSGFLAKFRRKSTKDTSEEEQKKAKRSWFTKLSKKASNGMHQLLRTSPDKGLAPMKWDNFVSLMIEMGFAYHPETSGSSVRFDPPDGRDKPITIHKPHPDSTLQPVKLREIASRLNKYYGWNKEEFLTLAK</sequence>
<dbReference type="InParanoid" id="A0A0C2X9B0"/>
<feature type="compositionally biased region" description="Acidic residues" evidence="1">
    <location>
        <begin position="467"/>
        <end position="494"/>
    </location>
</feature>
<evidence type="ECO:0000256" key="1">
    <source>
        <dbReference type="SAM" id="MobiDB-lite"/>
    </source>
</evidence>
<dbReference type="EMBL" id="KN818239">
    <property type="protein sequence ID" value="KIL65911.1"/>
    <property type="molecule type" value="Genomic_DNA"/>
</dbReference>
<dbReference type="OrthoDB" id="2922289at2759"/>
<feature type="compositionally biased region" description="Polar residues" evidence="1">
    <location>
        <begin position="1"/>
        <end position="12"/>
    </location>
</feature>
<dbReference type="STRING" id="946122.A0A0C2X9B0"/>
<reference evidence="2 3" key="1">
    <citation type="submission" date="2014-04" db="EMBL/GenBank/DDBJ databases">
        <title>Evolutionary Origins and Diversification of the Mycorrhizal Mutualists.</title>
        <authorList>
            <consortium name="DOE Joint Genome Institute"/>
            <consortium name="Mycorrhizal Genomics Consortium"/>
            <person name="Kohler A."/>
            <person name="Kuo A."/>
            <person name="Nagy L.G."/>
            <person name="Floudas D."/>
            <person name="Copeland A."/>
            <person name="Barry K.W."/>
            <person name="Cichocki N."/>
            <person name="Veneault-Fourrey C."/>
            <person name="LaButti K."/>
            <person name="Lindquist E.A."/>
            <person name="Lipzen A."/>
            <person name="Lundell T."/>
            <person name="Morin E."/>
            <person name="Murat C."/>
            <person name="Riley R."/>
            <person name="Ohm R."/>
            <person name="Sun H."/>
            <person name="Tunlid A."/>
            <person name="Henrissat B."/>
            <person name="Grigoriev I.V."/>
            <person name="Hibbett D.S."/>
            <person name="Martin F."/>
        </authorList>
    </citation>
    <scope>NUCLEOTIDE SEQUENCE [LARGE SCALE GENOMIC DNA]</scope>
    <source>
        <strain evidence="2 3">Koide BX008</strain>
    </source>
</reference>
<feature type="region of interest" description="Disordered" evidence="1">
    <location>
        <begin position="417"/>
        <end position="494"/>
    </location>
</feature>
<dbReference type="InterPro" id="IPR012933">
    <property type="entry name" value="HicA_mRNA_interferase"/>
</dbReference>
<feature type="compositionally biased region" description="Basic residues" evidence="1">
    <location>
        <begin position="591"/>
        <end position="602"/>
    </location>
</feature>
<feature type="compositionally biased region" description="Low complexity" evidence="1">
    <location>
        <begin position="451"/>
        <end position="466"/>
    </location>
</feature>
<accession>A0A0C2X9B0</accession>
<feature type="compositionally biased region" description="Basic and acidic residues" evidence="1">
    <location>
        <begin position="717"/>
        <end position="726"/>
    </location>
</feature>
<feature type="region of interest" description="Disordered" evidence="1">
    <location>
        <begin position="678"/>
        <end position="731"/>
    </location>
</feature>
<feature type="compositionally biased region" description="Basic and acidic residues" evidence="1">
    <location>
        <begin position="551"/>
        <end position="563"/>
    </location>
</feature>
<keyword evidence="3" id="KW-1185">Reference proteome</keyword>